<dbReference type="PANTHER" id="PTHR35369">
    <property type="entry name" value="BLR3025 PROTEIN-RELATED"/>
    <property type="match status" value="1"/>
</dbReference>
<evidence type="ECO:0000256" key="3">
    <source>
        <dbReference type="ARBA" id="ARBA00023210"/>
    </source>
</evidence>
<dbReference type="Pfam" id="PF03846">
    <property type="entry name" value="SulA"/>
    <property type="match status" value="1"/>
</dbReference>
<dbReference type="Proteomes" id="UP000092247">
    <property type="component" value="Unassembled WGS sequence"/>
</dbReference>
<keyword evidence="5 6" id="KW-0131">Cell cycle</keyword>
<name>A0A1B8HEG7_9GAMM</name>
<dbReference type="NCBIfam" id="TIGR00623">
    <property type="entry name" value="SOS_SulA_coli"/>
    <property type="match status" value="1"/>
</dbReference>
<dbReference type="PANTHER" id="PTHR35369:SF4">
    <property type="entry name" value="CELL DIVISION INHIBITOR SULA"/>
    <property type="match status" value="1"/>
</dbReference>
<keyword evidence="1 6" id="KW-0132">Cell division</keyword>
<dbReference type="GO" id="GO:0009432">
    <property type="term" value="P:SOS response"/>
    <property type="evidence" value="ECO:0007669"/>
    <property type="project" value="UniProtKB-UniRule"/>
</dbReference>
<keyword evidence="2 6" id="KW-0227">DNA damage</keyword>
<gene>
    <name evidence="6" type="primary">sulA</name>
    <name evidence="7" type="ORF">AYY17_04840</name>
</gene>
<organism evidence="7 8">
    <name type="scientific">Morganella psychrotolerans</name>
    <dbReference type="NCBI Taxonomy" id="368603"/>
    <lineage>
        <taxon>Bacteria</taxon>
        <taxon>Pseudomonadati</taxon>
        <taxon>Pseudomonadota</taxon>
        <taxon>Gammaproteobacteria</taxon>
        <taxon>Enterobacterales</taxon>
        <taxon>Morganellaceae</taxon>
        <taxon>Morganella</taxon>
    </lineage>
</organism>
<protein>
    <recommendedName>
        <fullName evidence="6">Cell division inhibitor SulA</fullName>
    </recommendedName>
</protein>
<keyword evidence="4 6" id="KW-0742">SOS response</keyword>
<sequence>MELYCTSIQYHYVRSTMRQQSIREYLPATSASVSPALPRAGHSQTGTTGMVSELVYRNNDMILTHILLPLLRQFAGEPRWLLWLAPGEKLSRRWLAQNQLPRDKIMQLSRIPVINSVDAMEKALASGNYSVVLGWLPVLTEQENYRLQRAALLGSCLGFIMRPQEWHNDNAPQARQLNIVQIHSFPYH</sequence>
<evidence type="ECO:0000256" key="5">
    <source>
        <dbReference type="ARBA" id="ARBA00023306"/>
    </source>
</evidence>
<comment type="subunit">
    <text evidence="6">Interacts with FtsZ.</text>
</comment>
<dbReference type="HAMAP" id="MF_01179">
    <property type="entry name" value="SulA"/>
    <property type="match status" value="1"/>
</dbReference>
<dbReference type="GO" id="GO:0000917">
    <property type="term" value="P:division septum assembly"/>
    <property type="evidence" value="ECO:0007669"/>
    <property type="project" value="UniProtKB-KW"/>
</dbReference>
<feature type="site" description="Essential for degradation by Lon protease" evidence="6">
    <location>
        <position position="188"/>
    </location>
</feature>
<dbReference type="PIRSF" id="PIRSF003093">
    <property type="entry name" value="SulA"/>
    <property type="match status" value="1"/>
</dbReference>
<comment type="PTM">
    <text evidence="6">Is rapidly cleaved and degraded by the Lon protease once DNA damage is repaired.</text>
</comment>
<comment type="function">
    <text evidence="6">Component of the SOS system and an inhibitor of cell division. Accumulation of SulA causes rapid cessation of cell division and the appearance of long, non-septate filaments. In the presence of GTP, binds a polymerization-competent form of FtsZ in a 1:1 ratio, thus inhibiting FtsZ polymerization and therefore preventing it from participating in the assembly of the Z ring. This mechanism prevents the premature segregation of damaged DNA to daughter cells during cell division.</text>
</comment>
<evidence type="ECO:0000313" key="7">
    <source>
        <dbReference type="EMBL" id="OBU07455.1"/>
    </source>
</evidence>
<evidence type="ECO:0000256" key="1">
    <source>
        <dbReference type="ARBA" id="ARBA00022618"/>
    </source>
</evidence>
<comment type="caution">
    <text evidence="6">Lacks conserved residue(s) required for the propagation of feature annotation.</text>
</comment>
<feature type="region of interest" description="FtsZ binding" evidence="6">
    <location>
        <begin position="123"/>
        <end position="129"/>
    </location>
</feature>
<dbReference type="STRING" id="368603.AYY16_07500"/>
<reference evidence="7 8" key="1">
    <citation type="submission" date="2016-06" db="EMBL/GenBank/DDBJ databases">
        <authorList>
            <person name="Kjaerup R.B."/>
            <person name="Dalgaard T.S."/>
            <person name="Juul-Madsen H.R."/>
        </authorList>
    </citation>
    <scope>NUCLEOTIDE SEQUENCE [LARGE SCALE GENOMIC DNA]</scope>
    <source>
        <strain evidence="7 8">GCSL-Mp3</strain>
    </source>
</reference>
<keyword evidence="3 6" id="KW-0717">Septation</keyword>
<proteinExistence type="evidence at transcript level"/>
<comment type="caution">
    <text evidence="7">The sequence shown here is derived from an EMBL/GenBank/DDBJ whole genome shotgun (WGS) entry which is preliminary data.</text>
</comment>
<comment type="similarity">
    <text evidence="6">Belongs to the SulA family.</text>
</comment>
<dbReference type="InterPro" id="IPR027417">
    <property type="entry name" value="P-loop_NTPase"/>
</dbReference>
<evidence type="ECO:0000256" key="6">
    <source>
        <dbReference type="HAMAP-Rule" id="MF_01179"/>
    </source>
</evidence>
<dbReference type="InterPro" id="IPR004596">
    <property type="entry name" value="Cell_div_suppressor_SulA"/>
</dbReference>
<dbReference type="InterPro" id="IPR050356">
    <property type="entry name" value="SulA_CellDiv_inhibitor"/>
</dbReference>
<accession>A0A1B8HEG7</accession>
<dbReference type="AlphaFoldDB" id="A0A1B8HEG7"/>
<evidence type="ECO:0000256" key="4">
    <source>
        <dbReference type="ARBA" id="ARBA00023236"/>
    </source>
</evidence>
<dbReference type="EMBL" id="LZEX01000012">
    <property type="protein sequence ID" value="OBU07455.1"/>
    <property type="molecule type" value="Genomic_DNA"/>
</dbReference>
<dbReference type="InterPro" id="IPR047696">
    <property type="entry name" value="SulA_enterobact"/>
</dbReference>
<comment type="induction">
    <text evidence="6">By DNA damage, as part of the SOS response.</text>
</comment>
<dbReference type="NCBIfam" id="NF007892">
    <property type="entry name" value="PRK10595.1"/>
    <property type="match status" value="1"/>
</dbReference>
<dbReference type="SUPFAM" id="SSF52540">
    <property type="entry name" value="P-loop containing nucleoside triphosphate hydrolases"/>
    <property type="match status" value="1"/>
</dbReference>
<evidence type="ECO:0000313" key="8">
    <source>
        <dbReference type="Proteomes" id="UP000092247"/>
    </source>
</evidence>
<evidence type="ECO:0000256" key="2">
    <source>
        <dbReference type="ARBA" id="ARBA00022763"/>
    </source>
</evidence>
<dbReference type="Gene3D" id="3.40.50.300">
    <property type="entry name" value="P-loop containing nucleotide triphosphate hydrolases"/>
    <property type="match status" value="1"/>
</dbReference>
<dbReference type="GO" id="GO:0006281">
    <property type="term" value="P:DNA repair"/>
    <property type="evidence" value="ECO:0007669"/>
    <property type="project" value="TreeGrafter"/>
</dbReference>
<dbReference type="GO" id="GO:0051782">
    <property type="term" value="P:negative regulation of cell division"/>
    <property type="evidence" value="ECO:0007669"/>
    <property type="project" value="UniProtKB-UniRule"/>
</dbReference>